<dbReference type="EMBL" id="BMZO01000011">
    <property type="protein sequence ID" value="GHC79695.1"/>
    <property type="molecule type" value="Genomic_DNA"/>
</dbReference>
<proteinExistence type="inferred from homology"/>
<keyword evidence="4" id="KW-0732">Signal</keyword>
<feature type="domain" description="Superoxide dismutase copper/zinc binding" evidence="5">
    <location>
        <begin position="39"/>
        <end position="167"/>
    </location>
</feature>
<dbReference type="GO" id="GO:0005507">
    <property type="term" value="F:copper ion binding"/>
    <property type="evidence" value="ECO:0007669"/>
    <property type="project" value="InterPro"/>
</dbReference>
<dbReference type="InterPro" id="IPR036423">
    <property type="entry name" value="SOD-like_Cu/Zn_dom_sf"/>
</dbReference>
<feature type="chain" id="PRO_5035201670" description="Superoxide dismutase [Cu-Zn]" evidence="4">
    <location>
        <begin position="21"/>
        <end position="168"/>
    </location>
</feature>
<dbReference type="CDD" id="cd00305">
    <property type="entry name" value="Cu-Zn_Superoxide_Dismutase"/>
    <property type="match status" value="1"/>
</dbReference>
<protein>
    <recommendedName>
        <fullName evidence="2">Superoxide dismutase [Cu-Zn]</fullName>
        <ecNumber evidence="2">1.15.1.1</ecNumber>
    </recommendedName>
</protein>
<keyword evidence="2" id="KW-0479">Metal-binding</keyword>
<name>A0A8J3DT35_9HYPH</name>
<dbReference type="PRINTS" id="PR00068">
    <property type="entry name" value="CUZNDISMTASE"/>
</dbReference>
<comment type="catalytic activity">
    <reaction evidence="2">
        <text>2 superoxide + 2 H(+) = H2O2 + O2</text>
        <dbReference type="Rhea" id="RHEA:20696"/>
        <dbReference type="ChEBI" id="CHEBI:15378"/>
        <dbReference type="ChEBI" id="CHEBI:15379"/>
        <dbReference type="ChEBI" id="CHEBI:16240"/>
        <dbReference type="ChEBI" id="CHEBI:18421"/>
        <dbReference type="EC" id="1.15.1.1"/>
    </reaction>
</comment>
<dbReference type="AlphaFoldDB" id="A0A8J3DT35"/>
<comment type="cofactor">
    <cofactor evidence="2">
        <name>Cu cation</name>
        <dbReference type="ChEBI" id="CHEBI:23378"/>
    </cofactor>
    <text evidence="2">Binds 1 copper ion per subunit.</text>
</comment>
<gene>
    <name evidence="6" type="primary">sodC</name>
    <name evidence="6" type="ORF">GCM10010136_32470</name>
</gene>
<feature type="signal peptide" evidence="4">
    <location>
        <begin position="1"/>
        <end position="20"/>
    </location>
</feature>
<dbReference type="PANTHER" id="PTHR10003">
    <property type="entry name" value="SUPEROXIDE DISMUTASE CU-ZN -RELATED"/>
    <property type="match status" value="1"/>
</dbReference>
<dbReference type="GO" id="GO:0004784">
    <property type="term" value="F:superoxide dismutase activity"/>
    <property type="evidence" value="ECO:0007669"/>
    <property type="project" value="UniProtKB-EC"/>
</dbReference>
<evidence type="ECO:0000259" key="5">
    <source>
        <dbReference type="Pfam" id="PF00080"/>
    </source>
</evidence>
<dbReference type="Proteomes" id="UP000641137">
    <property type="component" value="Unassembled WGS sequence"/>
</dbReference>
<comment type="caution">
    <text evidence="6">The sequence shown here is derived from an EMBL/GenBank/DDBJ whole genome shotgun (WGS) entry which is preliminary data.</text>
</comment>
<dbReference type="InterPro" id="IPR001424">
    <property type="entry name" value="SOD_Cu_Zn_dom"/>
</dbReference>
<comment type="cofactor">
    <cofactor evidence="2">
        <name>Zn(2+)</name>
        <dbReference type="ChEBI" id="CHEBI:29105"/>
    </cofactor>
    <text evidence="2">Binds 1 zinc ion per subunit.</text>
</comment>
<evidence type="ECO:0000256" key="1">
    <source>
        <dbReference type="ARBA" id="ARBA00010457"/>
    </source>
</evidence>
<accession>A0A8J3DT35</accession>
<evidence type="ECO:0000256" key="2">
    <source>
        <dbReference type="RuleBase" id="RU000393"/>
    </source>
</evidence>
<dbReference type="EC" id="1.15.1.1" evidence="2"/>
<dbReference type="PROSITE" id="PS00332">
    <property type="entry name" value="SOD_CU_ZN_2"/>
    <property type="match status" value="1"/>
</dbReference>
<keyword evidence="2" id="KW-0862">Zinc</keyword>
<dbReference type="InterPro" id="IPR018152">
    <property type="entry name" value="SOD_Cu/Zn_BS"/>
</dbReference>
<dbReference type="RefSeq" id="WP_189492606.1">
    <property type="nucleotide sequence ID" value="NZ_BMZO01000011.1"/>
</dbReference>
<comment type="similarity">
    <text evidence="1 2">Belongs to the Cu-Zn superoxide dismutase family.</text>
</comment>
<comment type="function">
    <text evidence="2">Destroys radicals which are normally produced within the cells and which are toxic to biological systems.</text>
</comment>
<keyword evidence="7" id="KW-1185">Reference proteome</keyword>
<organism evidence="6 7">
    <name type="scientific">Limoniibacter endophyticus</name>
    <dbReference type="NCBI Taxonomy" id="1565040"/>
    <lineage>
        <taxon>Bacteria</taxon>
        <taxon>Pseudomonadati</taxon>
        <taxon>Pseudomonadota</taxon>
        <taxon>Alphaproteobacteria</taxon>
        <taxon>Hyphomicrobiales</taxon>
        <taxon>Bartonellaceae</taxon>
        <taxon>Limoniibacter</taxon>
    </lineage>
</organism>
<dbReference type="SUPFAM" id="SSF49329">
    <property type="entry name" value="Cu,Zn superoxide dismutase-like"/>
    <property type="match status" value="1"/>
</dbReference>
<reference evidence="6" key="1">
    <citation type="journal article" date="2014" name="Int. J. Syst. Evol. Microbiol.">
        <title>Complete genome sequence of Corynebacterium casei LMG S-19264T (=DSM 44701T), isolated from a smear-ripened cheese.</title>
        <authorList>
            <consortium name="US DOE Joint Genome Institute (JGI-PGF)"/>
            <person name="Walter F."/>
            <person name="Albersmeier A."/>
            <person name="Kalinowski J."/>
            <person name="Ruckert C."/>
        </authorList>
    </citation>
    <scope>NUCLEOTIDE SEQUENCE</scope>
    <source>
        <strain evidence="6">KCTC 42097</strain>
    </source>
</reference>
<evidence type="ECO:0000313" key="6">
    <source>
        <dbReference type="EMBL" id="GHC79695.1"/>
    </source>
</evidence>
<evidence type="ECO:0000256" key="3">
    <source>
        <dbReference type="SAM" id="MobiDB-lite"/>
    </source>
</evidence>
<dbReference type="Pfam" id="PF00080">
    <property type="entry name" value="Sod_Cu"/>
    <property type="match status" value="1"/>
</dbReference>
<dbReference type="Gene3D" id="2.60.40.200">
    <property type="entry name" value="Superoxide dismutase, copper/zinc binding domain"/>
    <property type="match status" value="1"/>
</dbReference>
<reference evidence="6" key="2">
    <citation type="submission" date="2020-09" db="EMBL/GenBank/DDBJ databases">
        <authorList>
            <person name="Sun Q."/>
            <person name="Kim S."/>
        </authorList>
    </citation>
    <scope>NUCLEOTIDE SEQUENCE</scope>
    <source>
        <strain evidence="6">KCTC 42097</strain>
    </source>
</reference>
<keyword evidence="2" id="KW-0560">Oxidoreductase</keyword>
<dbReference type="InterPro" id="IPR024134">
    <property type="entry name" value="SOD_Cu/Zn_/chaperone"/>
</dbReference>
<feature type="compositionally biased region" description="Basic and acidic residues" evidence="3">
    <location>
        <begin position="90"/>
        <end position="104"/>
    </location>
</feature>
<keyword evidence="2" id="KW-0186">Copper</keyword>
<feature type="region of interest" description="Disordered" evidence="3">
    <location>
        <begin position="75"/>
        <end position="108"/>
    </location>
</feature>
<sequence>MKSSTLATVALCFLATPSFSQQQTDADAQFLDLEGKTVGMATLTGTPQGVVINVEVTGLPASQWVAFHVHETGTCDHEGQHESAGGHYNPGDKNHGYADPDGPHAGDMPNQYVPADGVLRAQVFNSMVRLGEGNDIKGRALMIHAKPDDYKTQPTGDAGDRLACAVIE</sequence>
<evidence type="ECO:0000256" key="4">
    <source>
        <dbReference type="SAM" id="SignalP"/>
    </source>
</evidence>
<evidence type="ECO:0000313" key="7">
    <source>
        <dbReference type="Proteomes" id="UP000641137"/>
    </source>
</evidence>